<dbReference type="STRING" id="1437425.CSEC_0795"/>
<dbReference type="GO" id="GO:0043190">
    <property type="term" value="C:ATP-binding cassette (ABC) transporter complex"/>
    <property type="evidence" value="ECO:0007669"/>
    <property type="project" value="InterPro"/>
</dbReference>
<comment type="caution">
    <text evidence="2">The sequence shown here is derived from an EMBL/GenBank/DDBJ whole genome shotgun (WGS) entry which is preliminary data.</text>
</comment>
<dbReference type="InterPro" id="IPR039424">
    <property type="entry name" value="SBP_5"/>
</dbReference>
<dbReference type="OrthoDB" id="17118at2"/>
<dbReference type="Gene3D" id="3.90.76.10">
    <property type="entry name" value="Dipeptide-binding Protein, Domain 1"/>
    <property type="match status" value="1"/>
</dbReference>
<evidence type="ECO:0000313" key="3">
    <source>
        <dbReference type="Proteomes" id="UP000031552"/>
    </source>
</evidence>
<dbReference type="GO" id="GO:0030288">
    <property type="term" value="C:outer membrane-bounded periplasmic space"/>
    <property type="evidence" value="ECO:0007669"/>
    <property type="project" value="UniProtKB-ARBA"/>
</dbReference>
<dbReference type="SUPFAM" id="SSF53850">
    <property type="entry name" value="Periplasmic binding protein-like II"/>
    <property type="match status" value="1"/>
</dbReference>
<name>A0A090DXX3_9BACT</name>
<dbReference type="GO" id="GO:0015833">
    <property type="term" value="P:peptide transport"/>
    <property type="evidence" value="ECO:0007669"/>
    <property type="project" value="TreeGrafter"/>
</dbReference>
<feature type="domain" description="Solute-binding protein family 5" evidence="1">
    <location>
        <begin position="72"/>
        <end position="445"/>
    </location>
</feature>
<proteinExistence type="predicted"/>
<evidence type="ECO:0000259" key="1">
    <source>
        <dbReference type="Pfam" id="PF00496"/>
    </source>
</evidence>
<dbReference type="Gene3D" id="3.40.190.10">
    <property type="entry name" value="Periplasmic binding protein-like II"/>
    <property type="match status" value="1"/>
</dbReference>
<dbReference type="GO" id="GO:1904680">
    <property type="term" value="F:peptide transmembrane transporter activity"/>
    <property type="evidence" value="ECO:0007669"/>
    <property type="project" value="TreeGrafter"/>
</dbReference>
<accession>A0A090DXX3</accession>
<dbReference type="EMBL" id="CCEJ010000003">
    <property type="protein sequence ID" value="CDR33624.1"/>
    <property type="molecule type" value="Genomic_DNA"/>
</dbReference>
<dbReference type="AlphaFoldDB" id="A0A090DXX3"/>
<reference evidence="2" key="2">
    <citation type="submission" date="2014-09" db="EMBL/GenBank/DDBJ databases">
        <title>Criblamydia sequanensis harbors a mega-plasmid encoding arsenite resistance.</title>
        <authorList>
            <person name="Bertelli C."/>
            <person name="Goesmann A."/>
            <person name="Greub G."/>
        </authorList>
    </citation>
    <scope>NUCLEOTIDE SEQUENCE [LARGE SCALE GENOMIC DNA]</scope>
    <source>
        <strain evidence="2">CRIB-18</strain>
    </source>
</reference>
<dbReference type="PIRSF" id="PIRSF002741">
    <property type="entry name" value="MppA"/>
    <property type="match status" value="1"/>
</dbReference>
<dbReference type="Pfam" id="PF00496">
    <property type="entry name" value="SBP_bac_5"/>
    <property type="match status" value="1"/>
</dbReference>
<dbReference type="PANTHER" id="PTHR30290:SF83">
    <property type="entry name" value="ABC TRANSPORTER SUBSTRATE-BINDING PROTEIN"/>
    <property type="match status" value="1"/>
</dbReference>
<organism evidence="2 3">
    <name type="scientific">Candidatus Criblamydia sequanensis CRIB-18</name>
    <dbReference type="NCBI Taxonomy" id="1437425"/>
    <lineage>
        <taxon>Bacteria</taxon>
        <taxon>Pseudomonadati</taxon>
        <taxon>Chlamydiota</taxon>
        <taxon>Chlamydiia</taxon>
        <taxon>Parachlamydiales</taxon>
        <taxon>Candidatus Criblamydiaceae</taxon>
        <taxon>Candidatus Criblamydia</taxon>
    </lineage>
</organism>
<keyword evidence="3" id="KW-1185">Reference proteome</keyword>
<dbReference type="Proteomes" id="UP000031552">
    <property type="component" value="Unassembled WGS sequence"/>
</dbReference>
<sequence>MRFIIFILFGSLSCLLGCDGRKENSKNSEKMLRVAISQDPESIDPRKIRTVTAVGVSHMLYEGLMRFDAQGKVVPALAEKVEISKDKKTYTFTLNQSYWSNGDPITASDFAETYKSTLKPDFPAPNAYQLYVLKGAKLAKLGLQSPQEIGVMAKDEKTLVFELAESCPFFLSLAATHFMYPVHKSLREGGSVHATPITNGPFQVDNWQRSHRLTLKKNPNFWDSQSVPLENVSLQILDESTAYQMFKKNELEWTGSPLLAMPIDTLKSLMDSKKLSMAPALGSFWVRLNTKSPVFTSKNMRRAFGLSIDRKSLVEHVVYVGEPATGIVPKKMGLNPNPLFQDHDVAEAKNFYKKALDEDCVSPKDLKKITLCYLQSDKNHRIAQVLREDWKKNLHLEVLLQAIEPKLFYERLAKGDFDISLGGWVADIPDPINFLEIFKFKENTTNSTGWEMEEYQSLLDRSNQADKRERYELLSKAETLLIDEMPIIPLYHGVFGYLQNPNVQNVGVSDLGFMEIRNARVSQ</sequence>
<protein>
    <submittedName>
        <fullName evidence="2">ABC-type transporter, substrate-binding protein</fullName>
    </submittedName>
</protein>
<dbReference type="Gene3D" id="3.10.105.10">
    <property type="entry name" value="Dipeptide-binding Protein, Domain 3"/>
    <property type="match status" value="1"/>
</dbReference>
<dbReference type="eggNOG" id="COG4166">
    <property type="taxonomic scope" value="Bacteria"/>
</dbReference>
<dbReference type="RefSeq" id="WP_041017076.1">
    <property type="nucleotide sequence ID" value="NZ_CCEJ010000003.1"/>
</dbReference>
<dbReference type="CDD" id="cd08504">
    <property type="entry name" value="PBP2_OppA"/>
    <property type="match status" value="1"/>
</dbReference>
<gene>
    <name evidence="2" type="ORF">CSEC_0795</name>
</gene>
<dbReference type="InterPro" id="IPR000914">
    <property type="entry name" value="SBP_5_dom"/>
</dbReference>
<dbReference type="PANTHER" id="PTHR30290">
    <property type="entry name" value="PERIPLASMIC BINDING COMPONENT OF ABC TRANSPORTER"/>
    <property type="match status" value="1"/>
</dbReference>
<dbReference type="InterPro" id="IPR030678">
    <property type="entry name" value="Peptide/Ni-bd"/>
</dbReference>
<reference evidence="2" key="1">
    <citation type="submission" date="2013-12" db="EMBL/GenBank/DDBJ databases">
        <authorList>
            <person name="Linke B."/>
        </authorList>
    </citation>
    <scope>NUCLEOTIDE SEQUENCE [LARGE SCALE GENOMIC DNA]</scope>
    <source>
        <strain evidence="2">CRIB-18</strain>
    </source>
</reference>
<evidence type="ECO:0000313" key="2">
    <source>
        <dbReference type="EMBL" id="CDR33624.1"/>
    </source>
</evidence>